<dbReference type="Proteomes" id="UP001620626">
    <property type="component" value="Unassembled WGS sequence"/>
</dbReference>
<keyword evidence="11" id="KW-1185">Reference proteome</keyword>
<dbReference type="InterPro" id="IPR017972">
    <property type="entry name" value="Cyt_P450_CS"/>
</dbReference>
<proteinExistence type="inferred from homology"/>
<evidence type="ECO:0000256" key="2">
    <source>
        <dbReference type="ARBA" id="ARBA00010617"/>
    </source>
</evidence>
<comment type="cofactor">
    <cofactor evidence="1 7">
        <name>heme</name>
        <dbReference type="ChEBI" id="CHEBI:30413"/>
    </cofactor>
</comment>
<dbReference type="GO" id="GO:0004497">
    <property type="term" value="F:monooxygenase activity"/>
    <property type="evidence" value="ECO:0007669"/>
    <property type="project" value="UniProtKB-KW"/>
</dbReference>
<comment type="caution">
    <text evidence="10">The sequence shown here is derived from an EMBL/GenBank/DDBJ whole genome shotgun (WGS) entry which is preliminary data.</text>
</comment>
<feature type="signal peptide" evidence="9">
    <location>
        <begin position="1"/>
        <end position="21"/>
    </location>
</feature>
<dbReference type="InterPro" id="IPR002401">
    <property type="entry name" value="Cyt_P450_E_grp-I"/>
</dbReference>
<evidence type="ECO:0000256" key="5">
    <source>
        <dbReference type="ARBA" id="ARBA00023004"/>
    </source>
</evidence>
<dbReference type="Gene3D" id="1.10.630.10">
    <property type="entry name" value="Cytochrome P450"/>
    <property type="match status" value="1"/>
</dbReference>
<evidence type="ECO:0000313" key="10">
    <source>
        <dbReference type="EMBL" id="KAL3084778.1"/>
    </source>
</evidence>
<dbReference type="InterPro" id="IPR001128">
    <property type="entry name" value="Cyt_P450"/>
</dbReference>
<feature type="binding site" description="axial binding residue" evidence="7">
    <location>
        <position position="480"/>
    </location>
    <ligand>
        <name>heme</name>
        <dbReference type="ChEBI" id="CHEBI:30413"/>
    </ligand>
    <ligandPart>
        <name>Fe</name>
        <dbReference type="ChEBI" id="CHEBI:18248"/>
    </ligandPart>
</feature>
<evidence type="ECO:0000256" key="9">
    <source>
        <dbReference type="SAM" id="SignalP"/>
    </source>
</evidence>
<comment type="similarity">
    <text evidence="2 8">Belongs to the cytochrome P450 family.</text>
</comment>
<evidence type="ECO:0000313" key="11">
    <source>
        <dbReference type="Proteomes" id="UP001620626"/>
    </source>
</evidence>
<evidence type="ECO:0008006" key="12">
    <source>
        <dbReference type="Google" id="ProtNLM"/>
    </source>
</evidence>
<dbReference type="PRINTS" id="PR00385">
    <property type="entry name" value="P450"/>
</dbReference>
<evidence type="ECO:0000256" key="3">
    <source>
        <dbReference type="ARBA" id="ARBA00022723"/>
    </source>
</evidence>
<dbReference type="AlphaFoldDB" id="A0ABD2IYL4"/>
<dbReference type="CDD" id="cd20617">
    <property type="entry name" value="CYP1_2-like"/>
    <property type="match status" value="1"/>
</dbReference>
<dbReference type="PANTHER" id="PTHR24300:SF369">
    <property type="entry name" value="CYTOCHROME P450 FAMILY"/>
    <property type="match status" value="1"/>
</dbReference>
<protein>
    <recommendedName>
        <fullName evidence="12">Cytochrome P450</fullName>
    </recommendedName>
</protein>
<dbReference type="FunFam" id="1.10.630.10:FF:000036">
    <property type="entry name" value="CYtochrome P450 family"/>
    <property type="match status" value="1"/>
</dbReference>
<keyword evidence="4 8" id="KW-0560">Oxidoreductase</keyword>
<gene>
    <name evidence="10" type="ORF">niasHT_031663</name>
</gene>
<dbReference type="GO" id="GO:0046872">
    <property type="term" value="F:metal ion binding"/>
    <property type="evidence" value="ECO:0007669"/>
    <property type="project" value="UniProtKB-KW"/>
</dbReference>
<dbReference type="SUPFAM" id="SSF48264">
    <property type="entry name" value="Cytochrome P450"/>
    <property type="match status" value="1"/>
</dbReference>
<accession>A0ABD2IYL4</accession>
<dbReference type="PROSITE" id="PS00086">
    <property type="entry name" value="CYTOCHROME_P450"/>
    <property type="match status" value="1"/>
</dbReference>
<keyword evidence="3 7" id="KW-0479">Metal-binding</keyword>
<dbReference type="Pfam" id="PF00067">
    <property type="entry name" value="p450"/>
    <property type="match status" value="1"/>
</dbReference>
<evidence type="ECO:0000256" key="4">
    <source>
        <dbReference type="ARBA" id="ARBA00023002"/>
    </source>
</evidence>
<dbReference type="PRINTS" id="PR00463">
    <property type="entry name" value="EP450I"/>
</dbReference>
<reference evidence="10 11" key="1">
    <citation type="submission" date="2024-10" db="EMBL/GenBank/DDBJ databases">
        <authorList>
            <person name="Kim D."/>
        </authorList>
    </citation>
    <scope>NUCLEOTIDE SEQUENCE [LARGE SCALE GENOMIC DNA]</scope>
    <source>
        <strain evidence="10">BH-2024</strain>
    </source>
</reference>
<evidence type="ECO:0000256" key="6">
    <source>
        <dbReference type="ARBA" id="ARBA00023033"/>
    </source>
</evidence>
<evidence type="ECO:0000256" key="1">
    <source>
        <dbReference type="ARBA" id="ARBA00001971"/>
    </source>
</evidence>
<keyword evidence="7 8" id="KW-0349">Heme</keyword>
<keyword evidence="9" id="KW-0732">Signal</keyword>
<evidence type="ECO:0000256" key="7">
    <source>
        <dbReference type="PIRSR" id="PIRSR602401-1"/>
    </source>
</evidence>
<keyword evidence="6 8" id="KW-0503">Monooxygenase</keyword>
<dbReference type="PANTHER" id="PTHR24300">
    <property type="entry name" value="CYTOCHROME P450 508A4-RELATED"/>
    <property type="match status" value="1"/>
</dbReference>
<keyword evidence="5 7" id="KW-0408">Iron</keyword>
<name>A0ABD2IYL4_9BILA</name>
<evidence type="ECO:0000256" key="8">
    <source>
        <dbReference type="RuleBase" id="RU000461"/>
    </source>
</evidence>
<sequence>MLPLLGLLFLSAFLFWHFVWKRRDLPPGPVPLPLVGNVLTIDRSKCPYAIYQQWARQFGPIYTIWLGELPVVVVADFQLMRELFVKDGDTFAGRDFMEKLFKVCAASHGKCYGVIRTEGELWKVTRKFSMRNLGMGKARLEQKYLSDINTMFGRIRQQIAFAAAEDDTSGIQLYLHINRLIGSTINQLLFGHSFSDDQMEDFHQLKNTMDNQTKLLGSILGKALIGMPFLRHFPPFCWTFAKIDKNLSNVYVYIDKSIAKRIAKRRQTMEKGGEEEENDLLNCFLDQMEEDGTTLNGGVAEGEGKAEDYFNLENLRNVCFDLFLAGQETTSVTLSFLVLYLLLDQRVQQKMQKELDELCTEKEERNETEGKEAKVMITTADRPKLPYVNAVINETQRMCNLLPLNLTHRTMADVQIAAGGGANFRLSRGTIIVPQISCVLFDEKVFPNARRFFPERFLNEKGQLERFEELIPFGLGKRVCMGESLARMELFLFTANFFRNFTVFPVDPLNPPSSEKEKGFSVHPIPYKCRIEPRL</sequence>
<dbReference type="EMBL" id="JBICBT010001070">
    <property type="protein sequence ID" value="KAL3084778.1"/>
    <property type="molecule type" value="Genomic_DNA"/>
</dbReference>
<dbReference type="InterPro" id="IPR036396">
    <property type="entry name" value="Cyt_P450_sf"/>
</dbReference>
<organism evidence="10 11">
    <name type="scientific">Heterodera trifolii</name>
    <dbReference type="NCBI Taxonomy" id="157864"/>
    <lineage>
        <taxon>Eukaryota</taxon>
        <taxon>Metazoa</taxon>
        <taxon>Ecdysozoa</taxon>
        <taxon>Nematoda</taxon>
        <taxon>Chromadorea</taxon>
        <taxon>Rhabditida</taxon>
        <taxon>Tylenchina</taxon>
        <taxon>Tylenchomorpha</taxon>
        <taxon>Tylenchoidea</taxon>
        <taxon>Heteroderidae</taxon>
        <taxon>Heteroderinae</taxon>
        <taxon>Heterodera</taxon>
    </lineage>
</organism>
<feature type="chain" id="PRO_5044863222" description="Cytochrome P450" evidence="9">
    <location>
        <begin position="22"/>
        <end position="535"/>
    </location>
</feature>
<dbReference type="InterPro" id="IPR050182">
    <property type="entry name" value="Cytochrome_P450_fam2"/>
</dbReference>